<name>A0A9D1K6T4_9FIRM</name>
<reference evidence="9" key="1">
    <citation type="submission" date="2020-10" db="EMBL/GenBank/DDBJ databases">
        <authorList>
            <person name="Gilroy R."/>
        </authorList>
    </citation>
    <scope>NUCLEOTIDE SEQUENCE</scope>
    <source>
        <strain evidence="9">13766</strain>
    </source>
</reference>
<dbReference type="Gene3D" id="1.10.300.10">
    <property type="entry name" value="Adenylosuccinate Synthetase, subunit A, domain 2"/>
    <property type="match status" value="1"/>
</dbReference>
<dbReference type="NCBIfam" id="TIGR00184">
    <property type="entry name" value="purA"/>
    <property type="match status" value="1"/>
</dbReference>
<keyword evidence="4 8" id="KW-0547">Nucleotide-binding</keyword>
<evidence type="ECO:0000256" key="4">
    <source>
        <dbReference type="ARBA" id="ARBA00022741"/>
    </source>
</evidence>
<feature type="binding site" evidence="8">
    <location>
        <position position="40"/>
    </location>
    <ligand>
        <name>Mg(2+)</name>
        <dbReference type="ChEBI" id="CHEBI:18420"/>
    </ligand>
</feature>
<dbReference type="GO" id="GO:0005737">
    <property type="term" value="C:cytoplasm"/>
    <property type="evidence" value="ECO:0007669"/>
    <property type="project" value="UniProtKB-SubCell"/>
</dbReference>
<dbReference type="GO" id="GO:0004019">
    <property type="term" value="F:adenylosuccinate synthase activity"/>
    <property type="evidence" value="ECO:0007669"/>
    <property type="project" value="UniProtKB-UniRule"/>
</dbReference>
<feature type="binding site" evidence="8">
    <location>
        <begin position="300"/>
        <end position="306"/>
    </location>
    <ligand>
        <name>substrate</name>
    </ligand>
</feature>
<evidence type="ECO:0000313" key="9">
    <source>
        <dbReference type="EMBL" id="HIS93884.1"/>
    </source>
</evidence>
<protein>
    <recommendedName>
        <fullName evidence="8">Adenylosuccinate synthetase</fullName>
        <shortName evidence="8">AMPSase</shortName>
        <shortName evidence="8">AdSS</shortName>
        <ecNumber evidence="8">6.3.4.4</ecNumber>
    </recommendedName>
    <alternativeName>
        <fullName evidence="8">IMP--aspartate ligase</fullName>
    </alternativeName>
</protein>
<feature type="binding site" evidence="8">
    <location>
        <begin position="40"/>
        <end position="42"/>
    </location>
    <ligand>
        <name>GTP</name>
        <dbReference type="ChEBI" id="CHEBI:37565"/>
    </ligand>
</feature>
<dbReference type="GO" id="GO:0046040">
    <property type="term" value="P:IMP metabolic process"/>
    <property type="evidence" value="ECO:0007669"/>
    <property type="project" value="TreeGrafter"/>
</dbReference>
<dbReference type="InterPro" id="IPR027417">
    <property type="entry name" value="P-loop_NTPase"/>
</dbReference>
<keyword evidence="6 8" id="KW-0460">Magnesium</keyword>
<dbReference type="PANTHER" id="PTHR11846">
    <property type="entry name" value="ADENYLOSUCCINATE SYNTHETASE"/>
    <property type="match status" value="1"/>
</dbReference>
<feature type="binding site" evidence="8">
    <location>
        <begin position="414"/>
        <end position="416"/>
    </location>
    <ligand>
        <name>GTP</name>
        <dbReference type="ChEBI" id="CHEBI:37565"/>
    </ligand>
</feature>
<comment type="pathway">
    <text evidence="8">Purine metabolism; AMP biosynthesis via de novo pathway; AMP from IMP: step 1/2.</text>
</comment>
<dbReference type="PANTHER" id="PTHR11846:SF0">
    <property type="entry name" value="ADENYLOSUCCINATE SYNTHETASE"/>
    <property type="match status" value="1"/>
</dbReference>
<dbReference type="CDD" id="cd03108">
    <property type="entry name" value="AdSS"/>
    <property type="match status" value="1"/>
</dbReference>
<dbReference type="FunFam" id="3.90.170.10:FF:000001">
    <property type="entry name" value="Adenylosuccinate synthetase"/>
    <property type="match status" value="1"/>
</dbReference>
<dbReference type="HAMAP" id="MF_00011">
    <property type="entry name" value="Adenylosucc_synth"/>
    <property type="match status" value="1"/>
</dbReference>
<reference evidence="9" key="2">
    <citation type="journal article" date="2021" name="PeerJ">
        <title>Extensive microbial diversity within the chicken gut microbiome revealed by metagenomics and culture.</title>
        <authorList>
            <person name="Gilroy R."/>
            <person name="Ravi A."/>
            <person name="Getino M."/>
            <person name="Pursley I."/>
            <person name="Horton D.L."/>
            <person name="Alikhan N.F."/>
            <person name="Baker D."/>
            <person name="Gharbi K."/>
            <person name="Hall N."/>
            <person name="Watson M."/>
            <person name="Adriaenssens E.M."/>
            <person name="Foster-Nyarko E."/>
            <person name="Jarju S."/>
            <person name="Secka A."/>
            <person name="Antonio M."/>
            <person name="Oren A."/>
            <person name="Chaudhuri R.R."/>
            <person name="La Ragione R."/>
            <person name="Hildebrand F."/>
            <person name="Pallen M.J."/>
        </authorList>
    </citation>
    <scope>NUCLEOTIDE SEQUENCE</scope>
    <source>
        <strain evidence="9">13766</strain>
    </source>
</reference>
<keyword evidence="8" id="KW-0963">Cytoplasm</keyword>
<dbReference type="SUPFAM" id="SSF52540">
    <property type="entry name" value="P-loop containing nucleoside triphosphate hydrolases"/>
    <property type="match status" value="1"/>
</dbReference>
<organism evidence="9 10">
    <name type="scientific">Candidatus Alectryocaccomicrobium excrementavium</name>
    <dbReference type="NCBI Taxonomy" id="2840668"/>
    <lineage>
        <taxon>Bacteria</taxon>
        <taxon>Bacillati</taxon>
        <taxon>Bacillota</taxon>
        <taxon>Clostridia</taxon>
        <taxon>Candidatus Alectryocaccomicrobium</taxon>
    </lineage>
</organism>
<feature type="binding site" description="in other chain" evidence="8">
    <location>
        <position position="304"/>
    </location>
    <ligand>
        <name>IMP</name>
        <dbReference type="ChEBI" id="CHEBI:58053"/>
        <note>ligand shared between dimeric partners</note>
    </ligand>
</feature>
<evidence type="ECO:0000256" key="5">
    <source>
        <dbReference type="ARBA" id="ARBA00022755"/>
    </source>
</evidence>
<comment type="caution">
    <text evidence="8">Lacks conserved residue(s) required for the propagation of feature annotation.</text>
</comment>
<feature type="active site" description="Proton donor" evidence="8">
    <location>
        <position position="41"/>
    </location>
</feature>
<sequence length="425" mass="46630">MATCAIVGVNWGDEGKGRMVDFLAEQYDVVVRYQGGNNAGHTVINEFGESKLNLIPSGIFRPETVNLLGAGTVIDLKHIDGEIANLRQKGVTITPDNLKISDRAIMVLPFHPLQDALEEQRLGKAGYGSTKRGIAPVYGDKYMKKAIQMGDLLHPESLKKHLKQLVEWKNAVFANAYHQPPISYEETLAWIEQYGAPLRPHIVDAFALLESADAAGKDILFEAQLGAMRDIDYGIYPYTSSSSPLSAYAPVGSGCPALKVDRTVGVVKAYSTCVGQGPFVGELFGEAGDALREAGQEYGAATGRPRRVAWIDLVATRYGAKLQAATEIVLTKLDVLSYLKEIPVCIAYRKANGEVTHNFPYTSELDGCEPVYDFLPGWGCDISGARTYEELPEAARLYVERIEREIRCHISYVSVGAQRDALIRR</sequence>
<dbReference type="SMART" id="SM00788">
    <property type="entry name" value="Adenylsucc_synt"/>
    <property type="match status" value="1"/>
</dbReference>
<dbReference type="EC" id="6.3.4.4" evidence="8"/>
<comment type="subcellular location">
    <subcellularLocation>
        <location evidence="8">Cytoplasm</location>
    </subcellularLocation>
</comment>
<proteinExistence type="inferred from homology"/>
<comment type="function">
    <text evidence="8">Plays an important role in the de novo pathway of purine nucleotide biosynthesis. Catalyzes the first committed step in the biosynthesis of AMP from IMP.</text>
</comment>
<dbReference type="GO" id="GO:0000287">
    <property type="term" value="F:magnesium ion binding"/>
    <property type="evidence" value="ECO:0007669"/>
    <property type="project" value="UniProtKB-UniRule"/>
</dbReference>
<dbReference type="Gene3D" id="3.90.170.10">
    <property type="entry name" value="Adenylosuccinate Synthetase, subunit A, domain 3"/>
    <property type="match status" value="1"/>
</dbReference>
<evidence type="ECO:0000256" key="7">
    <source>
        <dbReference type="ARBA" id="ARBA00023134"/>
    </source>
</evidence>
<dbReference type="InterPro" id="IPR042111">
    <property type="entry name" value="Adenylosuccinate_synth_dom3"/>
</dbReference>
<comment type="cofactor">
    <cofactor evidence="8">
        <name>Mg(2+)</name>
        <dbReference type="ChEBI" id="CHEBI:18420"/>
    </cofactor>
    <text evidence="8">Binds 1 Mg(2+) ion per subunit.</text>
</comment>
<dbReference type="Proteomes" id="UP000824140">
    <property type="component" value="Unassembled WGS sequence"/>
</dbReference>
<dbReference type="InterPro" id="IPR001114">
    <property type="entry name" value="Adenylosuccinate_synthetase"/>
</dbReference>
<evidence type="ECO:0000256" key="8">
    <source>
        <dbReference type="HAMAP-Rule" id="MF_00011"/>
    </source>
</evidence>
<comment type="similarity">
    <text evidence="8">Belongs to the adenylosuccinate synthetase family.</text>
</comment>
<keyword evidence="7 8" id="KW-0342">GTP-binding</keyword>
<evidence type="ECO:0000256" key="2">
    <source>
        <dbReference type="ARBA" id="ARBA00022598"/>
    </source>
</evidence>
<feature type="binding site" evidence="8">
    <location>
        <begin position="332"/>
        <end position="334"/>
    </location>
    <ligand>
        <name>GTP</name>
        <dbReference type="ChEBI" id="CHEBI:37565"/>
    </ligand>
</feature>
<dbReference type="AlphaFoldDB" id="A0A9D1K6T4"/>
<accession>A0A9D1K6T4</accession>
<dbReference type="InterPro" id="IPR042109">
    <property type="entry name" value="Adenylosuccinate_synth_dom1"/>
</dbReference>
<gene>
    <name evidence="8" type="primary">purA</name>
    <name evidence="9" type="ORF">IAA84_12790</name>
</gene>
<feature type="active site" description="Proton acceptor" evidence="8">
    <location>
        <position position="13"/>
    </location>
</feature>
<evidence type="ECO:0000313" key="10">
    <source>
        <dbReference type="Proteomes" id="UP000824140"/>
    </source>
</evidence>
<keyword evidence="2 8" id="KW-0436">Ligase</keyword>
<feature type="binding site" description="in other chain" evidence="8">
    <location>
        <begin position="38"/>
        <end position="41"/>
    </location>
    <ligand>
        <name>IMP</name>
        <dbReference type="ChEBI" id="CHEBI:58053"/>
        <note>ligand shared between dimeric partners</note>
    </ligand>
</feature>
<feature type="binding site" evidence="8">
    <location>
        <begin position="12"/>
        <end position="18"/>
    </location>
    <ligand>
        <name>GTP</name>
        <dbReference type="ChEBI" id="CHEBI:37565"/>
    </ligand>
</feature>
<comment type="catalytic activity">
    <reaction evidence="8">
        <text>IMP + L-aspartate + GTP = N(6)-(1,2-dicarboxyethyl)-AMP + GDP + phosphate + 2 H(+)</text>
        <dbReference type="Rhea" id="RHEA:15753"/>
        <dbReference type="ChEBI" id="CHEBI:15378"/>
        <dbReference type="ChEBI" id="CHEBI:29991"/>
        <dbReference type="ChEBI" id="CHEBI:37565"/>
        <dbReference type="ChEBI" id="CHEBI:43474"/>
        <dbReference type="ChEBI" id="CHEBI:57567"/>
        <dbReference type="ChEBI" id="CHEBI:58053"/>
        <dbReference type="ChEBI" id="CHEBI:58189"/>
        <dbReference type="EC" id="6.3.4.4"/>
    </reaction>
</comment>
<dbReference type="EMBL" id="DVJN01000243">
    <property type="protein sequence ID" value="HIS93884.1"/>
    <property type="molecule type" value="Genomic_DNA"/>
</dbReference>
<dbReference type="GO" id="GO:0044208">
    <property type="term" value="P:'de novo' AMP biosynthetic process"/>
    <property type="evidence" value="ECO:0007669"/>
    <property type="project" value="UniProtKB-UniRule"/>
</dbReference>
<feature type="binding site" evidence="8">
    <location>
        <position position="144"/>
    </location>
    <ligand>
        <name>IMP</name>
        <dbReference type="ChEBI" id="CHEBI:58053"/>
        <note>ligand shared between dimeric partners</note>
    </ligand>
</feature>
<feature type="binding site" description="in other chain" evidence="8">
    <location>
        <begin position="13"/>
        <end position="16"/>
    </location>
    <ligand>
        <name>IMP</name>
        <dbReference type="ChEBI" id="CHEBI:58053"/>
        <note>ligand shared between dimeric partners</note>
    </ligand>
</feature>
<dbReference type="Pfam" id="PF00709">
    <property type="entry name" value="Adenylsucc_synt"/>
    <property type="match status" value="1"/>
</dbReference>
<dbReference type="NCBIfam" id="NF002223">
    <property type="entry name" value="PRK01117.1"/>
    <property type="match status" value="1"/>
</dbReference>
<comment type="subunit">
    <text evidence="1 8">Homodimer.</text>
</comment>
<evidence type="ECO:0000256" key="3">
    <source>
        <dbReference type="ARBA" id="ARBA00022723"/>
    </source>
</evidence>
<keyword evidence="3 8" id="KW-0479">Metal-binding</keyword>
<comment type="caution">
    <text evidence="9">The sequence shown here is derived from an EMBL/GenBank/DDBJ whole genome shotgun (WGS) entry which is preliminary data.</text>
</comment>
<dbReference type="Gene3D" id="3.40.440.10">
    <property type="entry name" value="Adenylosuccinate Synthetase, subunit A, domain 1"/>
    <property type="match status" value="1"/>
</dbReference>
<feature type="binding site" evidence="8">
    <location>
        <position position="306"/>
    </location>
    <ligand>
        <name>GTP</name>
        <dbReference type="ChEBI" id="CHEBI:37565"/>
    </ligand>
</feature>
<dbReference type="InterPro" id="IPR042110">
    <property type="entry name" value="Adenylosuccinate_synth_dom2"/>
</dbReference>
<evidence type="ECO:0000256" key="1">
    <source>
        <dbReference type="ARBA" id="ARBA00011738"/>
    </source>
</evidence>
<keyword evidence="5 8" id="KW-0658">Purine biosynthesis</keyword>
<feature type="binding site" description="in other chain" evidence="8">
    <location>
        <position position="130"/>
    </location>
    <ligand>
        <name>IMP</name>
        <dbReference type="ChEBI" id="CHEBI:58053"/>
        <note>ligand shared between dimeric partners</note>
    </ligand>
</feature>
<feature type="binding site" evidence="8">
    <location>
        <position position="13"/>
    </location>
    <ligand>
        <name>Mg(2+)</name>
        <dbReference type="ChEBI" id="CHEBI:18420"/>
    </ligand>
</feature>
<evidence type="ECO:0000256" key="6">
    <source>
        <dbReference type="ARBA" id="ARBA00022842"/>
    </source>
</evidence>
<dbReference type="GO" id="GO:0005525">
    <property type="term" value="F:GTP binding"/>
    <property type="evidence" value="ECO:0007669"/>
    <property type="project" value="UniProtKB-UniRule"/>
</dbReference>